<dbReference type="STRING" id="1396821.SAMN05444515_101439"/>
<evidence type="ECO:0000256" key="1">
    <source>
        <dbReference type="SAM" id="SignalP"/>
    </source>
</evidence>
<gene>
    <name evidence="3" type="ORF">SAMN05444515_101439</name>
</gene>
<dbReference type="GO" id="GO:0016158">
    <property type="term" value="F:inositol hexakisphosphate 3-phosphatase activity"/>
    <property type="evidence" value="ECO:0007669"/>
    <property type="project" value="InterPro"/>
</dbReference>
<keyword evidence="4" id="KW-1185">Reference proteome</keyword>
<dbReference type="EMBL" id="FOAA01000001">
    <property type="protein sequence ID" value="SEK33288.1"/>
    <property type="molecule type" value="Genomic_DNA"/>
</dbReference>
<dbReference type="SUPFAM" id="SSF50956">
    <property type="entry name" value="Thermostable phytase (3-phytase)"/>
    <property type="match status" value="2"/>
</dbReference>
<dbReference type="InterPro" id="IPR003431">
    <property type="entry name" value="B-propeller_Phytase"/>
</dbReference>
<feature type="domain" description="BPP" evidence="2">
    <location>
        <begin position="347"/>
        <end position="680"/>
    </location>
</feature>
<protein>
    <submittedName>
        <fullName evidence="3">3-phytase</fullName>
    </submittedName>
</protein>
<dbReference type="InterPro" id="IPR011042">
    <property type="entry name" value="6-blade_b-propeller_TolB-like"/>
</dbReference>
<dbReference type="Pfam" id="PF02333">
    <property type="entry name" value="Phytase"/>
    <property type="match status" value="2"/>
</dbReference>
<dbReference type="Proteomes" id="UP000199256">
    <property type="component" value="Unassembled WGS sequence"/>
</dbReference>
<keyword evidence="1" id="KW-0732">Signal</keyword>
<sequence length="682" mass="73101">MPLFLLNPVRLGLAFALLCASTATVHGASHLMPAGETQPTLGNAPVSAVGVFWQGGRALLVNDEEHGIDAHNFEGKRLATFGRTGMTDLDARSGLEWHGRETVVVATIDEPAGRPAIFTAQSGEFVESRLTGFDQLTYMPDALCLFYDRVEANLYLFLLDGDGMAEQWLLMPRGDSSVEARAVRSLPVGGETKGCQVDDRVAQLYVAEEGMAIWQWDAHPERPVSRRPLDLVAPWGGLDNPTDIAIDPDREQIVVADEGSGSLHFYARDTGLPLGAFQVVSQAGIDGVEAPEMIAWVPAVSDSPLEDTFAQGGLVVTDEDNANGAGNYKLIDATSVAAHTRRVHLAAAPVPEAVVVVKPIGATDPVATGGDAADDPAIWVHPEDPSKSLVLGTDKKAGLAVYGLDGKLRQFFEDGRVNNVDLRDGFSIQGREVVLVAASNRTTKGISFYSIDPDTGEVSRLSAETPVDTGFDDPYGLCNYRSRNDGHHYVFVNDKEGNVGQWRIEAKEGRIVGQQVREWSVGSITEGCVADDDHGHLYIGEENVALWRYGAEPGDGESRHAVDYTRKHGGKHLTADIEGVAMATGASGGGYLVVSSQGDDSFAVYRREGDHDFVGRFRIGMNAERGLDGASETDGVDVTSANLGPGFSGGLLVVQDGRNLMPESNQNFKFVSWEAVLDALGE</sequence>
<evidence type="ECO:0000313" key="4">
    <source>
        <dbReference type="Proteomes" id="UP000199256"/>
    </source>
</evidence>
<dbReference type="OrthoDB" id="8696437at2"/>
<dbReference type="AlphaFoldDB" id="A0A1H7G583"/>
<accession>A0A1H7G583</accession>
<proteinExistence type="predicted"/>
<reference evidence="4" key="1">
    <citation type="submission" date="2016-10" db="EMBL/GenBank/DDBJ databases">
        <authorList>
            <person name="Varghese N."/>
            <person name="Submissions S."/>
        </authorList>
    </citation>
    <scope>NUCLEOTIDE SEQUENCE [LARGE SCALE GENOMIC DNA]</scope>
    <source>
        <strain evidence="4">DSM 241</strain>
    </source>
</reference>
<evidence type="ECO:0000259" key="2">
    <source>
        <dbReference type="PROSITE" id="PS51662"/>
    </source>
</evidence>
<dbReference type="PROSITE" id="PS51662">
    <property type="entry name" value="BP_PHYTASE"/>
    <property type="match status" value="2"/>
</dbReference>
<evidence type="ECO:0000313" key="3">
    <source>
        <dbReference type="EMBL" id="SEK33288.1"/>
    </source>
</evidence>
<dbReference type="Gene3D" id="2.120.10.30">
    <property type="entry name" value="TolB, C-terminal domain"/>
    <property type="match status" value="2"/>
</dbReference>
<organism evidence="3 4">
    <name type="scientific">Ectothiorhodospira marina</name>
    <dbReference type="NCBI Taxonomy" id="1396821"/>
    <lineage>
        <taxon>Bacteria</taxon>
        <taxon>Pseudomonadati</taxon>
        <taxon>Pseudomonadota</taxon>
        <taxon>Gammaproteobacteria</taxon>
        <taxon>Chromatiales</taxon>
        <taxon>Ectothiorhodospiraceae</taxon>
        <taxon>Ectothiorhodospira</taxon>
    </lineage>
</organism>
<feature type="signal peptide" evidence="1">
    <location>
        <begin position="1"/>
        <end position="27"/>
    </location>
</feature>
<feature type="domain" description="BPP" evidence="2">
    <location>
        <begin position="21"/>
        <end position="340"/>
    </location>
</feature>
<name>A0A1H7G583_9GAMM</name>
<feature type="chain" id="PRO_5011610903" evidence="1">
    <location>
        <begin position="28"/>
        <end position="682"/>
    </location>
</feature>